<dbReference type="EMBL" id="VITR01000016">
    <property type="protein sequence ID" value="TWB36821.1"/>
    <property type="molecule type" value="Genomic_DNA"/>
</dbReference>
<keyword evidence="1" id="KW-0812">Transmembrane</keyword>
<dbReference type="OrthoDB" id="9788155at2"/>
<gene>
    <name evidence="3" type="ORF">FBZ90_11643</name>
</gene>
<evidence type="ECO:0000313" key="4">
    <source>
        <dbReference type="Proteomes" id="UP000315751"/>
    </source>
</evidence>
<evidence type="ECO:0000256" key="1">
    <source>
        <dbReference type="SAM" id="Phobius"/>
    </source>
</evidence>
<keyword evidence="4" id="KW-1185">Reference proteome</keyword>
<feature type="transmembrane region" description="Helical" evidence="1">
    <location>
        <begin position="12"/>
        <end position="32"/>
    </location>
</feature>
<dbReference type="GO" id="GO:0004040">
    <property type="term" value="F:amidase activity"/>
    <property type="evidence" value="ECO:0007669"/>
    <property type="project" value="InterPro"/>
</dbReference>
<dbReference type="Gene3D" id="1.10.530.10">
    <property type="match status" value="1"/>
</dbReference>
<reference evidence="3 4" key="1">
    <citation type="submission" date="2019-06" db="EMBL/GenBank/DDBJ databases">
        <title>Genomic Encyclopedia of Type Strains, Phase IV (KMG-V): Genome sequencing to study the core and pangenomes of soil and plant-associated prokaryotes.</title>
        <authorList>
            <person name="Whitman W."/>
        </authorList>
    </citation>
    <scope>NUCLEOTIDE SEQUENCE [LARGE SCALE GENOMIC DNA]</scope>
    <source>
        <strain evidence="3 4">BR 11622</strain>
    </source>
</reference>
<dbReference type="InterPro" id="IPR053195">
    <property type="entry name" value="Bax-like"/>
</dbReference>
<comment type="caution">
    <text evidence="3">The sequence shown here is derived from an EMBL/GenBank/DDBJ whole genome shotgun (WGS) entry which is preliminary data.</text>
</comment>
<keyword evidence="1" id="KW-1133">Transmembrane helix</keyword>
<feature type="domain" description="Mannosyl-glycoprotein endo-beta-N-acetylglucosamidase-like" evidence="2">
    <location>
        <begin position="252"/>
        <end position="384"/>
    </location>
</feature>
<proteinExistence type="predicted"/>
<organism evidence="3 4">
    <name type="scientific">Nitrospirillum amazonense</name>
    <dbReference type="NCBI Taxonomy" id="28077"/>
    <lineage>
        <taxon>Bacteria</taxon>
        <taxon>Pseudomonadati</taxon>
        <taxon>Pseudomonadota</taxon>
        <taxon>Alphaproteobacteria</taxon>
        <taxon>Rhodospirillales</taxon>
        <taxon>Azospirillaceae</taxon>
        <taxon>Nitrospirillum</taxon>
    </lineage>
</organism>
<evidence type="ECO:0000313" key="3">
    <source>
        <dbReference type="EMBL" id="TWB36821.1"/>
    </source>
</evidence>
<keyword evidence="1" id="KW-0472">Membrane</keyword>
<name>A0A560GSQ0_9PROT</name>
<accession>A0A560GSQ0</accession>
<dbReference type="PANTHER" id="PTHR40572">
    <property type="entry name" value="PROTEIN BAX"/>
    <property type="match status" value="1"/>
</dbReference>
<dbReference type="InterPro" id="IPR002901">
    <property type="entry name" value="MGlyc_endo_b_GlcNAc-like_dom"/>
</dbReference>
<sequence>MAKVDTAGIPAQRWLAIGSVLVMVFAVFPLTLAELASGSGPLLAPTGFIVPVTRPTPPVLAQAPQQPAAVQPKLDAQNLLALFKEKNFTLDEVRTGERPVPRIVLAGLPRDLGKMDSVDDRKQIFVNTMLPLVLLVNEEIERDRARLTALRDSMKGIPADAAKAGGPAAVSVNANVAAAAPVDAPVGGKVVAAAIHTPAPGVAPHGAAEAVPATAAAAPAGAALSPLDQVWVARLAARYGMDPTRKIDLDALLRRVDVVPVSMALAQAAEESGWGTSRFAQHGNALFGQLTWSEEEKEGITPRNRHPGDTSRFRKFEDLLECVRVYMQNLNTHDAYAQFRATRATLRKQGKPLDTLLLLNTLDKYSELGPVYVKAVRSLIRSNNLRDFDQAVLHNEPQQIVVQVKRAS</sequence>
<evidence type="ECO:0000259" key="2">
    <source>
        <dbReference type="Pfam" id="PF01832"/>
    </source>
</evidence>
<dbReference type="Proteomes" id="UP000315751">
    <property type="component" value="Unassembled WGS sequence"/>
</dbReference>
<dbReference type="PANTHER" id="PTHR40572:SF1">
    <property type="entry name" value="PROTEIN BAX"/>
    <property type="match status" value="1"/>
</dbReference>
<protein>
    <submittedName>
        <fullName evidence="3">Mannosyl-glycoprotein endo-beta-N-acetylglucosaminidase</fullName>
    </submittedName>
</protein>
<dbReference type="Pfam" id="PF01832">
    <property type="entry name" value="Glucosaminidase"/>
    <property type="match status" value="1"/>
</dbReference>
<dbReference type="AlphaFoldDB" id="A0A560GSQ0"/>